<proteinExistence type="predicted"/>
<dbReference type="OMA" id="ASNICWT"/>
<gene>
    <name evidence="1" type="ORF">ARMOST_12982</name>
</gene>
<evidence type="ECO:0000313" key="1">
    <source>
        <dbReference type="EMBL" id="SJL09602.1"/>
    </source>
</evidence>
<dbReference type="Proteomes" id="UP000219338">
    <property type="component" value="Unassembled WGS sequence"/>
</dbReference>
<sequence length="396" mass="45121">MPLTSFLQRFRQKVAKTGRANLLQSTEIVRCCRIIVQEVHSTKFVNNDKNFGSVKSALNQAENALEAAIKKSDVCEAFKKATNSIVEVGQIMQLDSLLDIEERMNNAKNKDEHVEYQSSCCGKRLKKLAHSSAADKSPRIDIDVRLRRDIDDESKQELIEVRGKGNDTLDIVLLSMKLNKRSPLQQNLHFYDRTFPGAIKDLITQRNHRLEPLPFNRVLSEIPRLSDRLVLYCLHDHESGNYIILRCQSLRSFTNLWKITLNSAFVLKDVFGIIEHAERFTDVSHVEVRITKKQVSSESVREERRGVWPELLREVHKSFGTASNICWTIEAPDSSRMPSKLTMPKPKLWLPESSSTRASITPTLIVPPLPSVAYVAKKGKPGRSSWFTALVEKFNV</sequence>
<dbReference type="AlphaFoldDB" id="A0A284RLG9"/>
<dbReference type="OrthoDB" id="2960089at2759"/>
<dbReference type="EMBL" id="FUEG01000011">
    <property type="protein sequence ID" value="SJL09602.1"/>
    <property type="molecule type" value="Genomic_DNA"/>
</dbReference>
<evidence type="ECO:0000313" key="2">
    <source>
        <dbReference type="Proteomes" id="UP000219338"/>
    </source>
</evidence>
<protein>
    <submittedName>
        <fullName evidence="1">Uncharacterized protein</fullName>
    </submittedName>
</protein>
<keyword evidence="2" id="KW-1185">Reference proteome</keyword>
<accession>A0A284RLG9</accession>
<organism evidence="1 2">
    <name type="scientific">Armillaria ostoyae</name>
    <name type="common">Armillaria root rot fungus</name>
    <dbReference type="NCBI Taxonomy" id="47428"/>
    <lineage>
        <taxon>Eukaryota</taxon>
        <taxon>Fungi</taxon>
        <taxon>Dikarya</taxon>
        <taxon>Basidiomycota</taxon>
        <taxon>Agaricomycotina</taxon>
        <taxon>Agaricomycetes</taxon>
        <taxon>Agaricomycetidae</taxon>
        <taxon>Agaricales</taxon>
        <taxon>Marasmiineae</taxon>
        <taxon>Physalacriaceae</taxon>
        <taxon>Armillaria</taxon>
    </lineage>
</organism>
<reference evidence="2" key="1">
    <citation type="journal article" date="2017" name="Nat. Ecol. Evol.">
        <title>Genome expansion and lineage-specific genetic innovations in the forest pathogenic fungi Armillaria.</title>
        <authorList>
            <person name="Sipos G."/>
            <person name="Prasanna A.N."/>
            <person name="Walter M.C."/>
            <person name="O'Connor E."/>
            <person name="Balint B."/>
            <person name="Krizsan K."/>
            <person name="Kiss B."/>
            <person name="Hess J."/>
            <person name="Varga T."/>
            <person name="Slot J."/>
            <person name="Riley R."/>
            <person name="Boka B."/>
            <person name="Rigling D."/>
            <person name="Barry K."/>
            <person name="Lee J."/>
            <person name="Mihaltcheva S."/>
            <person name="LaButti K."/>
            <person name="Lipzen A."/>
            <person name="Waldron R."/>
            <person name="Moloney N.M."/>
            <person name="Sperisen C."/>
            <person name="Kredics L."/>
            <person name="Vagvoelgyi C."/>
            <person name="Patrignani A."/>
            <person name="Fitzpatrick D."/>
            <person name="Nagy I."/>
            <person name="Doyle S."/>
            <person name="Anderson J.B."/>
            <person name="Grigoriev I.V."/>
            <person name="Gueldener U."/>
            <person name="Muensterkoetter M."/>
            <person name="Nagy L.G."/>
        </authorList>
    </citation>
    <scope>NUCLEOTIDE SEQUENCE [LARGE SCALE GENOMIC DNA]</scope>
    <source>
        <strain evidence="2">C18/9</strain>
    </source>
</reference>
<name>A0A284RLG9_ARMOS</name>